<comment type="caution">
    <text evidence="2">The sequence shown here is derived from an EMBL/GenBank/DDBJ whole genome shotgun (WGS) entry which is preliminary data.</text>
</comment>
<evidence type="ECO:0000313" key="2">
    <source>
        <dbReference type="EMBL" id="EDZ71201.1"/>
    </source>
</evidence>
<dbReference type="AlphaFoldDB" id="B5VLJ3"/>
<evidence type="ECO:0000256" key="1">
    <source>
        <dbReference type="SAM" id="MobiDB-lite"/>
    </source>
</evidence>
<proteinExistence type="predicted"/>
<feature type="region of interest" description="Disordered" evidence="1">
    <location>
        <begin position="1"/>
        <end position="26"/>
    </location>
</feature>
<reference evidence="2 3" key="1">
    <citation type="journal article" date="2008" name="FEMS Yeast Res.">
        <title>Comparative genome analysis of a Saccharomyces cerevisiae wine strain.</title>
        <authorList>
            <person name="Borneman A.R."/>
            <person name="Forgan A.H."/>
            <person name="Pretorius I.S."/>
            <person name="Chambers P.J."/>
        </authorList>
    </citation>
    <scope>NUCLEOTIDE SEQUENCE [LARGE SCALE GENOMIC DNA]</scope>
    <source>
        <strain evidence="2 3">AWRI1631</strain>
    </source>
</reference>
<dbReference type="Proteomes" id="UP000008988">
    <property type="component" value="Unassembled WGS sequence"/>
</dbReference>
<dbReference type="EMBL" id="ABSV01001353">
    <property type="protein sequence ID" value="EDZ71201.1"/>
    <property type="molecule type" value="Genomic_DNA"/>
</dbReference>
<feature type="compositionally biased region" description="Polar residues" evidence="1">
    <location>
        <begin position="1"/>
        <end position="13"/>
    </location>
</feature>
<protein>
    <submittedName>
        <fullName evidence="2">Uncharacterized protein</fullName>
    </submittedName>
</protein>
<evidence type="ECO:0000313" key="3">
    <source>
        <dbReference type="Proteomes" id="UP000008988"/>
    </source>
</evidence>
<organism evidence="2 3">
    <name type="scientific">Saccharomyces cerevisiae (strain AWRI1631)</name>
    <name type="common">Baker's yeast</name>
    <dbReference type="NCBI Taxonomy" id="545124"/>
    <lineage>
        <taxon>Eukaryota</taxon>
        <taxon>Fungi</taxon>
        <taxon>Dikarya</taxon>
        <taxon>Ascomycota</taxon>
        <taxon>Saccharomycotina</taxon>
        <taxon>Saccharomycetes</taxon>
        <taxon>Saccharomycetales</taxon>
        <taxon>Saccharomycetaceae</taxon>
        <taxon>Saccharomyces</taxon>
    </lineage>
</organism>
<accession>B5VLJ3</accession>
<name>B5VLJ3_YEAS6</name>
<gene>
    <name evidence="2" type="ORF">AWRI1631_102290</name>
</gene>
<sequence>MEAGNRSGTPQHRQLSEIRQDLSSSPDTDAEEFRLLLLLFEQLPSFTLAAKDRSDVRLPDLGNLFLVWATECDSNSLDTDPSLPSFFALSLSNKETISYFTLPISRSIREIYLVNFTNALKNMYFSA</sequence>